<organism evidence="2 3">
    <name type="scientific">Cirrhinus mrigala</name>
    <name type="common">Mrigala</name>
    <dbReference type="NCBI Taxonomy" id="683832"/>
    <lineage>
        <taxon>Eukaryota</taxon>
        <taxon>Metazoa</taxon>
        <taxon>Chordata</taxon>
        <taxon>Craniata</taxon>
        <taxon>Vertebrata</taxon>
        <taxon>Euteleostomi</taxon>
        <taxon>Actinopterygii</taxon>
        <taxon>Neopterygii</taxon>
        <taxon>Teleostei</taxon>
        <taxon>Ostariophysi</taxon>
        <taxon>Cypriniformes</taxon>
        <taxon>Cyprinidae</taxon>
        <taxon>Labeoninae</taxon>
        <taxon>Labeonini</taxon>
        <taxon>Cirrhinus</taxon>
    </lineage>
</organism>
<evidence type="ECO:0000256" key="1">
    <source>
        <dbReference type="SAM" id="MobiDB-lite"/>
    </source>
</evidence>
<feature type="non-terminal residue" evidence="2">
    <location>
        <position position="326"/>
    </location>
</feature>
<feature type="compositionally biased region" description="Pro residues" evidence="1">
    <location>
        <begin position="284"/>
        <end position="294"/>
    </location>
</feature>
<gene>
    <name evidence="2" type="ORF">M9458_017042</name>
</gene>
<evidence type="ECO:0000313" key="2">
    <source>
        <dbReference type="EMBL" id="KAL0189943.1"/>
    </source>
</evidence>
<dbReference type="Proteomes" id="UP001529510">
    <property type="component" value="Unassembled WGS sequence"/>
</dbReference>
<sequence length="326" mass="34809">MGWTLPWGTTHILRGSPEYRMSIAASEGEPDLSGEDDPAVLPPSGRSAILDADPGMMAMLAQAAERIGLEWKSPLRKRSSGLSSLTTLDGGAVRVYTEVPPVERLIATQMCPSTASTWQGKLLLPSRAHRHSSGLIGSAYATCGEAGSALHAMALVQVHQTKALKDLHEGGHTPEVLRELALRVTKVTAWSLGCAMSTTVVQECHLWLCLVDMRETDKTRFLNSPASQTSLFGDAVENFAQQFSATQKQTEAIKHVLPRCAAAASTRPPVAAPQHARRQGWPPASAPAPPPHPQQPSSMRRGGARGRQAAPPILAPVKPGGKRNSK</sequence>
<protein>
    <submittedName>
        <fullName evidence="2">Uncharacterized protein</fullName>
    </submittedName>
</protein>
<evidence type="ECO:0000313" key="3">
    <source>
        <dbReference type="Proteomes" id="UP001529510"/>
    </source>
</evidence>
<dbReference type="AlphaFoldDB" id="A0ABD0QV88"/>
<feature type="compositionally biased region" description="Low complexity" evidence="1">
    <location>
        <begin position="264"/>
        <end position="273"/>
    </location>
</feature>
<feature type="region of interest" description="Disordered" evidence="1">
    <location>
        <begin position="264"/>
        <end position="326"/>
    </location>
</feature>
<keyword evidence="3" id="KW-1185">Reference proteome</keyword>
<name>A0ABD0QV88_CIRMR</name>
<accession>A0ABD0QV88</accession>
<dbReference type="EMBL" id="JAMKFB020000007">
    <property type="protein sequence ID" value="KAL0189943.1"/>
    <property type="molecule type" value="Genomic_DNA"/>
</dbReference>
<proteinExistence type="predicted"/>
<comment type="caution">
    <text evidence="2">The sequence shown here is derived from an EMBL/GenBank/DDBJ whole genome shotgun (WGS) entry which is preliminary data.</text>
</comment>
<reference evidence="2 3" key="1">
    <citation type="submission" date="2024-05" db="EMBL/GenBank/DDBJ databases">
        <title>Genome sequencing and assembly of Indian major carp, Cirrhinus mrigala (Hamilton, 1822).</title>
        <authorList>
            <person name="Mohindra V."/>
            <person name="Chowdhury L.M."/>
            <person name="Lal K."/>
            <person name="Jena J.K."/>
        </authorList>
    </citation>
    <scope>NUCLEOTIDE SEQUENCE [LARGE SCALE GENOMIC DNA]</scope>
    <source>
        <strain evidence="2">CM1030</strain>
        <tissue evidence="2">Blood</tissue>
    </source>
</reference>
<feature type="compositionally biased region" description="Low complexity" evidence="1">
    <location>
        <begin position="295"/>
        <end position="310"/>
    </location>
</feature>